<dbReference type="EMBL" id="JALLPB020000045">
    <property type="protein sequence ID" value="KAL3823146.1"/>
    <property type="molecule type" value="Genomic_DNA"/>
</dbReference>
<proteinExistence type="predicted"/>
<gene>
    <name evidence="3" type="ORF">ACHAXA_010402</name>
</gene>
<feature type="region of interest" description="Disordered" evidence="1">
    <location>
        <begin position="281"/>
        <end position="316"/>
    </location>
</feature>
<dbReference type="AlphaFoldDB" id="A0ABD3SF08"/>
<name>A0ABD3SF08_9STRA</name>
<sequence>MRCRGILPMVFAISFACLNGTTDAFSFATRPPLQCVRPGQLKMHDYGDVVADEEDYGHIGSRRGFFSKVSATTAPILFAASKASAVTNEVTNEPTRIELSVDTEYLIRVLEYFDGDMRKVLGVLVRSPQTTVEIEPPATGKGLLDPKDAILRALYSYKSPDDYATQASWVKVDEPDKGWVEFLTKKRYRIYLPSISSDGNDENGKLDVTIQATNINLSNLEGGVGLAVLSYPVAYGYYKYESWWEEQEMKERKAKIAAKNAAKAGAAKKAKGTPNAEIKVVKAEGGMKPQPLKGQAKRKDGPGEKSLPTKKAKTANSENDDVFAAIKSIEDQVAAEMLDSQRANIVAATEKQHLEQQAELQSNEVEENSAAIEQQWLQTEIKPQQDVNEMDQLIAAAVKLSESKKSAPGGGYLDKLSIISPIDATPSPQPMDATGYLDNLTQNIANSGQSVGGVETSEPPRPYTGTNLRSLIENAKPKRGLSNSYLDSL</sequence>
<keyword evidence="4" id="KW-1185">Reference proteome</keyword>
<evidence type="ECO:0000256" key="1">
    <source>
        <dbReference type="SAM" id="MobiDB-lite"/>
    </source>
</evidence>
<feature type="chain" id="PRO_5044885417" evidence="2">
    <location>
        <begin position="25"/>
        <end position="489"/>
    </location>
</feature>
<reference evidence="3 4" key="1">
    <citation type="submission" date="2024-10" db="EMBL/GenBank/DDBJ databases">
        <title>Updated reference genomes for cyclostephanoid diatoms.</title>
        <authorList>
            <person name="Roberts W.R."/>
            <person name="Alverson A.J."/>
        </authorList>
    </citation>
    <scope>NUCLEOTIDE SEQUENCE [LARGE SCALE GENOMIC DNA]</scope>
    <source>
        <strain evidence="3 4">AJA228-03</strain>
    </source>
</reference>
<dbReference type="PROSITE" id="PS51257">
    <property type="entry name" value="PROKAR_LIPOPROTEIN"/>
    <property type="match status" value="1"/>
</dbReference>
<feature type="region of interest" description="Disordered" evidence="1">
    <location>
        <begin position="446"/>
        <end position="489"/>
    </location>
</feature>
<organism evidence="3 4">
    <name type="scientific">Cyclostephanos tholiformis</name>
    <dbReference type="NCBI Taxonomy" id="382380"/>
    <lineage>
        <taxon>Eukaryota</taxon>
        <taxon>Sar</taxon>
        <taxon>Stramenopiles</taxon>
        <taxon>Ochrophyta</taxon>
        <taxon>Bacillariophyta</taxon>
        <taxon>Coscinodiscophyceae</taxon>
        <taxon>Thalassiosirophycidae</taxon>
        <taxon>Stephanodiscales</taxon>
        <taxon>Stephanodiscaceae</taxon>
        <taxon>Cyclostephanos</taxon>
    </lineage>
</organism>
<evidence type="ECO:0000313" key="3">
    <source>
        <dbReference type="EMBL" id="KAL3823146.1"/>
    </source>
</evidence>
<protein>
    <submittedName>
        <fullName evidence="3">Uncharacterized protein</fullName>
    </submittedName>
</protein>
<keyword evidence="2" id="KW-0732">Signal</keyword>
<comment type="caution">
    <text evidence="3">The sequence shown here is derived from an EMBL/GenBank/DDBJ whole genome shotgun (WGS) entry which is preliminary data.</text>
</comment>
<accession>A0ABD3SF08</accession>
<evidence type="ECO:0000256" key="2">
    <source>
        <dbReference type="SAM" id="SignalP"/>
    </source>
</evidence>
<feature type="signal peptide" evidence="2">
    <location>
        <begin position="1"/>
        <end position="24"/>
    </location>
</feature>
<evidence type="ECO:0000313" key="4">
    <source>
        <dbReference type="Proteomes" id="UP001530377"/>
    </source>
</evidence>
<dbReference type="Proteomes" id="UP001530377">
    <property type="component" value="Unassembled WGS sequence"/>
</dbReference>